<keyword evidence="7" id="KW-1185">Reference proteome</keyword>
<evidence type="ECO:0000256" key="3">
    <source>
        <dbReference type="ARBA" id="ARBA00023237"/>
    </source>
</evidence>
<organism evidence="6 7">
    <name type="scientific">Arsenicibacter rosenii</name>
    <dbReference type="NCBI Taxonomy" id="1750698"/>
    <lineage>
        <taxon>Bacteria</taxon>
        <taxon>Pseudomonadati</taxon>
        <taxon>Bacteroidota</taxon>
        <taxon>Cytophagia</taxon>
        <taxon>Cytophagales</taxon>
        <taxon>Spirosomataceae</taxon>
        <taxon>Arsenicibacter</taxon>
    </lineage>
</organism>
<sequence length="237" mass="26623">MKTLLSLLLICLGTVAFGQKMIKKVSDPTTVTIKAVDEKTQKELEAQYAVQAVLGKKTFQGVSKPGNSFSLILTKTDTLVVTTRVKGYYETEETLLIACDTCGLYEHIALMEKQDSVFSDLQVNKAIRLDNVYFDQSSYILRPESYTQLNKLLKTLQGNPKLVIEIAGHTDNVGDRQLNKLLSQNRAKVIANYLANSGIRDERLQYKGYGDTKPVAPNDSEENKRLNRRVEFVVLKL</sequence>
<accession>A0A1S2VD38</accession>
<dbReference type="CDD" id="cd07185">
    <property type="entry name" value="OmpA_C-like"/>
    <property type="match status" value="1"/>
</dbReference>
<evidence type="ECO:0000313" key="7">
    <source>
        <dbReference type="Proteomes" id="UP000181790"/>
    </source>
</evidence>
<keyword evidence="3" id="KW-0998">Cell outer membrane</keyword>
<dbReference type="EMBL" id="MORL01000021">
    <property type="protein sequence ID" value="OIN56599.1"/>
    <property type="molecule type" value="Genomic_DNA"/>
</dbReference>
<dbReference type="InterPro" id="IPR036737">
    <property type="entry name" value="OmpA-like_sf"/>
</dbReference>
<dbReference type="PANTHER" id="PTHR30329:SF21">
    <property type="entry name" value="LIPOPROTEIN YIAD-RELATED"/>
    <property type="match status" value="1"/>
</dbReference>
<dbReference type="Pfam" id="PF00691">
    <property type="entry name" value="OmpA"/>
    <property type="match status" value="1"/>
</dbReference>
<dbReference type="RefSeq" id="WP_071505829.1">
    <property type="nucleotide sequence ID" value="NZ_MORL01000021.1"/>
</dbReference>
<dbReference type="AlphaFoldDB" id="A0A1S2VD38"/>
<dbReference type="InterPro" id="IPR006665">
    <property type="entry name" value="OmpA-like"/>
</dbReference>
<evidence type="ECO:0000256" key="4">
    <source>
        <dbReference type="PROSITE-ProRule" id="PRU00473"/>
    </source>
</evidence>
<dbReference type="Gene3D" id="3.30.1330.60">
    <property type="entry name" value="OmpA-like domain"/>
    <property type="match status" value="1"/>
</dbReference>
<evidence type="ECO:0000259" key="5">
    <source>
        <dbReference type="PROSITE" id="PS51123"/>
    </source>
</evidence>
<feature type="domain" description="OmpA-like" evidence="5">
    <location>
        <begin position="122"/>
        <end position="237"/>
    </location>
</feature>
<keyword evidence="6" id="KW-0966">Cell projection</keyword>
<dbReference type="PRINTS" id="PR01023">
    <property type="entry name" value="NAFLGMOTY"/>
</dbReference>
<keyword evidence="2 4" id="KW-0472">Membrane</keyword>
<dbReference type="PRINTS" id="PR01021">
    <property type="entry name" value="OMPADOMAIN"/>
</dbReference>
<gene>
    <name evidence="6" type="ORF">BLX24_24340</name>
</gene>
<dbReference type="PROSITE" id="PS51123">
    <property type="entry name" value="OMPA_2"/>
    <property type="match status" value="1"/>
</dbReference>
<dbReference type="SUPFAM" id="SSF103088">
    <property type="entry name" value="OmpA-like"/>
    <property type="match status" value="1"/>
</dbReference>
<dbReference type="Proteomes" id="UP000181790">
    <property type="component" value="Unassembled WGS sequence"/>
</dbReference>
<dbReference type="InterPro" id="IPR006664">
    <property type="entry name" value="OMP_bac"/>
</dbReference>
<evidence type="ECO:0000256" key="2">
    <source>
        <dbReference type="ARBA" id="ARBA00023136"/>
    </source>
</evidence>
<dbReference type="GO" id="GO:0009279">
    <property type="term" value="C:cell outer membrane"/>
    <property type="evidence" value="ECO:0007669"/>
    <property type="project" value="UniProtKB-SubCell"/>
</dbReference>
<dbReference type="PANTHER" id="PTHR30329">
    <property type="entry name" value="STATOR ELEMENT OF FLAGELLAR MOTOR COMPLEX"/>
    <property type="match status" value="1"/>
</dbReference>
<protein>
    <submittedName>
        <fullName evidence="6">Flagellar motor protein MotB</fullName>
    </submittedName>
</protein>
<evidence type="ECO:0000256" key="1">
    <source>
        <dbReference type="ARBA" id="ARBA00004442"/>
    </source>
</evidence>
<name>A0A1S2VD38_9BACT</name>
<comment type="caution">
    <text evidence="6">The sequence shown here is derived from an EMBL/GenBank/DDBJ whole genome shotgun (WGS) entry which is preliminary data.</text>
</comment>
<reference evidence="6 7" key="1">
    <citation type="submission" date="2016-10" db="EMBL/GenBank/DDBJ databases">
        <title>Arsenicibacter rosenii gen. nov., sp. nov., an efficient arsenic-methylating bacterium isolated from an arsenic-contaminated paddy soil.</title>
        <authorList>
            <person name="Huang K."/>
        </authorList>
    </citation>
    <scope>NUCLEOTIDE SEQUENCE [LARGE SCALE GENOMIC DNA]</scope>
    <source>
        <strain evidence="6 7">SM-1</strain>
    </source>
</reference>
<dbReference type="InterPro" id="IPR050330">
    <property type="entry name" value="Bact_OuterMem_StrucFunc"/>
</dbReference>
<keyword evidence="6" id="KW-0969">Cilium</keyword>
<proteinExistence type="predicted"/>
<evidence type="ECO:0000313" key="6">
    <source>
        <dbReference type="EMBL" id="OIN56599.1"/>
    </source>
</evidence>
<dbReference type="OrthoDB" id="611024at2"/>
<comment type="subcellular location">
    <subcellularLocation>
        <location evidence="1">Cell outer membrane</location>
    </subcellularLocation>
</comment>
<keyword evidence="6" id="KW-0282">Flagellum</keyword>